<keyword evidence="14" id="KW-0464">Manganese</keyword>
<dbReference type="Pfam" id="PF18140">
    <property type="entry name" value="PCC_BT"/>
    <property type="match status" value="1"/>
</dbReference>
<dbReference type="Pfam" id="PF02786">
    <property type="entry name" value="CPSase_L_D2"/>
    <property type="match status" value="1"/>
</dbReference>
<dbReference type="GO" id="GO:0004658">
    <property type="term" value="F:propionyl-CoA carboxylase activity"/>
    <property type="evidence" value="ECO:0007669"/>
    <property type="project" value="UniProtKB-EC"/>
</dbReference>
<keyword evidence="10" id="KW-0460">Magnesium</keyword>
<feature type="domain" description="Biotin carboxylation" evidence="22">
    <location>
        <begin position="1"/>
        <end position="326"/>
    </location>
</feature>
<comment type="caution">
    <text evidence="23">The sequence shown here is derived from an EMBL/GenBank/DDBJ whole genome shotgun (WGS) entry which is preliminary data.</text>
</comment>
<dbReference type="InterPro" id="IPR013815">
    <property type="entry name" value="ATP_grasp_subdomain_1"/>
</dbReference>
<dbReference type="PROSITE" id="PS00867">
    <property type="entry name" value="CPSASE_2"/>
    <property type="match status" value="1"/>
</dbReference>
<dbReference type="InterPro" id="IPR000089">
    <property type="entry name" value="Biotin_lipoyl"/>
</dbReference>
<keyword evidence="12" id="KW-0442">Lipid degradation</keyword>
<dbReference type="InterPro" id="IPR050856">
    <property type="entry name" value="Biotin_carboxylase_complex"/>
</dbReference>
<evidence type="ECO:0000313" key="24">
    <source>
        <dbReference type="Proteomes" id="UP000440578"/>
    </source>
</evidence>
<name>A0A6A4WGD3_AMPAM</name>
<dbReference type="Gene3D" id="2.40.50.100">
    <property type="match status" value="1"/>
</dbReference>
<evidence type="ECO:0000256" key="18">
    <source>
        <dbReference type="ARBA" id="ARBA00049495"/>
    </source>
</evidence>
<sequence>MDCAAPSIIEGFEGEIRDVDHCVAVSREIGYPVMIKASAGGGGKGMRIARNDDEAREGFRLSQQEAASSFGDDRILVEKFVDCPRHIEIQVLADQHNNAVYLNERECSIQRRNQKVIEEAPSVFLDEETRRAMGQQAVALARRINYSSAGTVEFLVDSARNFYFLEMNTRLQVEHPITECITGVDLVQQMIRVAKGHKLKLKQEDIPIRGWAIESRVYAEDPFKNFGLPSVGRLSKYIEPNHLPGVRCDSGVAEGSDISIYYDPMICKLVAYGNSRQEAIARSLDALDSYVIHGVTHNIPLLRDILTEPRFVSGDITTNYLPEVYPDGFQGHRLEGESLLRLAALSAVIHVKHTQRSSLVSGHHALQPVATKWDLVVLCGPAGDVPLTVEAVQDGYQVTVEGRSLLVADTFNLAQPVISTAVDGEREMVQLLRRGVRGDATVRFRGTAFDVQVYSDTAYKYFKLMPKREKADASRQVASPMPGLVKSVAVGVGDLVSDGQEVCVIEAMKMQNSLVAAIAGKVKAVHVKEGDTVDDEQVLVELE</sequence>
<evidence type="ECO:0000256" key="19">
    <source>
        <dbReference type="PROSITE-ProRule" id="PRU00409"/>
    </source>
</evidence>
<feature type="domain" description="ATP-grasp" evidence="21">
    <location>
        <begin position="1"/>
        <end position="195"/>
    </location>
</feature>
<dbReference type="Pfam" id="PF02785">
    <property type="entry name" value="Biotin_carb_C"/>
    <property type="match status" value="1"/>
</dbReference>
<dbReference type="Gene3D" id="3.30.1490.20">
    <property type="entry name" value="ATP-grasp fold, A domain"/>
    <property type="match status" value="1"/>
</dbReference>
<dbReference type="PROSITE" id="PS50975">
    <property type="entry name" value="ATP_GRASP"/>
    <property type="match status" value="1"/>
</dbReference>
<evidence type="ECO:0000259" key="21">
    <source>
        <dbReference type="PROSITE" id="PS50975"/>
    </source>
</evidence>
<reference evidence="23 24" key="1">
    <citation type="submission" date="2019-07" db="EMBL/GenBank/DDBJ databases">
        <title>Draft genome assembly of a fouling barnacle, Amphibalanus amphitrite (Darwin, 1854): The first reference genome for Thecostraca.</title>
        <authorList>
            <person name="Kim W."/>
        </authorList>
    </citation>
    <scope>NUCLEOTIDE SEQUENCE [LARGE SCALE GENOMIC DNA]</scope>
    <source>
        <strain evidence="23">SNU_AA5</strain>
        <tissue evidence="23">Soma without cirri and trophi</tissue>
    </source>
</reference>
<dbReference type="InterPro" id="IPR041265">
    <property type="entry name" value="PCC_BT"/>
</dbReference>
<dbReference type="FunFam" id="2.40.50.100:FF:000003">
    <property type="entry name" value="Acetyl-CoA carboxylase biotin carboxyl carrier protein"/>
    <property type="match status" value="1"/>
</dbReference>
<evidence type="ECO:0000256" key="1">
    <source>
        <dbReference type="ARBA" id="ARBA00001953"/>
    </source>
</evidence>
<dbReference type="SUPFAM" id="SSF56059">
    <property type="entry name" value="Glutathione synthetase ATP-binding domain-like"/>
    <property type="match status" value="1"/>
</dbReference>
<dbReference type="Gene3D" id="3.30.470.20">
    <property type="entry name" value="ATP-grasp fold, B domain"/>
    <property type="match status" value="1"/>
</dbReference>
<keyword evidence="13" id="KW-0443">Lipid metabolism</keyword>
<keyword evidence="11" id="KW-0809">Transit peptide</keyword>
<evidence type="ECO:0000256" key="12">
    <source>
        <dbReference type="ARBA" id="ARBA00022963"/>
    </source>
</evidence>
<evidence type="ECO:0000256" key="9">
    <source>
        <dbReference type="ARBA" id="ARBA00022840"/>
    </source>
</evidence>
<dbReference type="PANTHER" id="PTHR18866">
    <property type="entry name" value="CARBOXYLASE:PYRUVATE/ACETYL-COA/PROPIONYL-COA CARBOXYLASE"/>
    <property type="match status" value="1"/>
</dbReference>
<comment type="subcellular location">
    <subcellularLocation>
        <location evidence="2">Mitochondrion matrix</location>
    </subcellularLocation>
</comment>
<comment type="catalytic activity">
    <reaction evidence="18">
        <text>propanoyl-CoA + hydrogencarbonate + ATP = (S)-methylmalonyl-CoA + ADP + phosphate + H(+)</text>
        <dbReference type="Rhea" id="RHEA:23720"/>
        <dbReference type="ChEBI" id="CHEBI:15378"/>
        <dbReference type="ChEBI" id="CHEBI:17544"/>
        <dbReference type="ChEBI" id="CHEBI:30616"/>
        <dbReference type="ChEBI" id="CHEBI:43474"/>
        <dbReference type="ChEBI" id="CHEBI:57327"/>
        <dbReference type="ChEBI" id="CHEBI:57392"/>
        <dbReference type="ChEBI" id="CHEBI:456216"/>
        <dbReference type="EC" id="6.4.1.3"/>
    </reaction>
    <physiologicalReaction direction="left-to-right" evidence="18">
        <dbReference type="Rhea" id="RHEA:23721"/>
    </physiologicalReaction>
</comment>
<dbReference type="InterPro" id="IPR011761">
    <property type="entry name" value="ATP-grasp"/>
</dbReference>
<evidence type="ECO:0000256" key="2">
    <source>
        <dbReference type="ARBA" id="ARBA00004305"/>
    </source>
</evidence>
<dbReference type="OrthoDB" id="196847at2759"/>
<keyword evidence="8 19" id="KW-0547">Nucleotide-binding</keyword>
<evidence type="ECO:0000256" key="10">
    <source>
        <dbReference type="ARBA" id="ARBA00022842"/>
    </source>
</evidence>
<dbReference type="SMART" id="SM00878">
    <property type="entry name" value="Biotin_carb_C"/>
    <property type="match status" value="1"/>
</dbReference>
<organism evidence="23 24">
    <name type="scientific">Amphibalanus amphitrite</name>
    <name type="common">Striped barnacle</name>
    <name type="synonym">Balanus amphitrite</name>
    <dbReference type="NCBI Taxonomy" id="1232801"/>
    <lineage>
        <taxon>Eukaryota</taxon>
        <taxon>Metazoa</taxon>
        <taxon>Ecdysozoa</taxon>
        <taxon>Arthropoda</taxon>
        <taxon>Crustacea</taxon>
        <taxon>Multicrustacea</taxon>
        <taxon>Cirripedia</taxon>
        <taxon>Thoracica</taxon>
        <taxon>Thoracicalcarea</taxon>
        <taxon>Balanomorpha</taxon>
        <taxon>Balanoidea</taxon>
        <taxon>Balanidae</taxon>
        <taxon>Amphibalaninae</taxon>
        <taxon>Amphibalanus</taxon>
    </lineage>
</organism>
<dbReference type="InterPro" id="IPR005482">
    <property type="entry name" value="Biotin_COase_C"/>
</dbReference>
<evidence type="ECO:0000256" key="7">
    <source>
        <dbReference type="ARBA" id="ARBA00022723"/>
    </source>
</evidence>
<comment type="pathway">
    <text evidence="3">Metabolic intermediate metabolism; propanoyl-CoA degradation; succinyl-CoA from propanoyl-CoA: step 1/3.</text>
</comment>
<evidence type="ECO:0000256" key="4">
    <source>
        <dbReference type="ARBA" id="ARBA00013050"/>
    </source>
</evidence>
<dbReference type="GO" id="GO:0005524">
    <property type="term" value="F:ATP binding"/>
    <property type="evidence" value="ECO:0007669"/>
    <property type="project" value="UniProtKB-UniRule"/>
</dbReference>
<comment type="catalytic activity">
    <reaction evidence="17">
        <text>butanoyl-CoA + hydrogencarbonate + ATP = (2S)-ethylmalonyl-CoA + ADP + phosphate + H(+)</text>
        <dbReference type="Rhea" id="RHEA:59520"/>
        <dbReference type="ChEBI" id="CHEBI:15378"/>
        <dbReference type="ChEBI" id="CHEBI:17544"/>
        <dbReference type="ChEBI" id="CHEBI:30616"/>
        <dbReference type="ChEBI" id="CHEBI:43474"/>
        <dbReference type="ChEBI" id="CHEBI:57371"/>
        <dbReference type="ChEBI" id="CHEBI:60909"/>
        <dbReference type="ChEBI" id="CHEBI:456216"/>
    </reaction>
    <physiologicalReaction direction="left-to-right" evidence="17">
        <dbReference type="Rhea" id="RHEA:59521"/>
    </physiologicalReaction>
</comment>
<dbReference type="CDD" id="cd06850">
    <property type="entry name" value="biotinyl_domain"/>
    <property type="match status" value="1"/>
</dbReference>
<dbReference type="FunFam" id="3.30.1490.20:FF:000003">
    <property type="entry name" value="acetyl-CoA carboxylase isoform X1"/>
    <property type="match status" value="1"/>
</dbReference>
<dbReference type="InterPro" id="IPR011764">
    <property type="entry name" value="Biotin_carboxylation_dom"/>
</dbReference>
<evidence type="ECO:0000259" key="22">
    <source>
        <dbReference type="PROSITE" id="PS50979"/>
    </source>
</evidence>
<evidence type="ECO:0000256" key="17">
    <source>
        <dbReference type="ARBA" id="ARBA00048208"/>
    </source>
</evidence>
<dbReference type="PROSITE" id="PS50968">
    <property type="entry name" value="BIOTINYL_LIPOYL"/>
    <property type="match status" value="1"/>
</dbReference>
<evidence type="ECO:0000256" key="16">
    <source>
        <dbReference type="ARBA" id="ARBA00031557"/>
    </source>
</evidence>
<evidence type="ECO:0000256" key="8">
    <source>
        <dbReference type="ARBA" id="ARBA00022741"/>
    </source>
</evidence>
<evidence type="ECO:0000256" key="6">
    <source>
        <dbReference type="ARBA" id="ARBA00022598"/>
    </source>
</evidence>
<evidence type="ECO:0000256" key="3">
    <source>
        <dbReference type="ARBA" id="ARBA00005060"/>
    </source>
</evidence>
<dbReference type="SUPFAM" id="SSF51246">
    <property type="entry name" value="Rudiment single hybrid motif"/>
    <property type="match status" value="1"/>
</dbReference>
<evidence type="ECO:0000259" key="20">
    <source>
        <dbReference type="PROSITE" id="PS50968"/>
    </source>
</evidence>
<keyword evidence="7" id="KW-0479">Metal-binding</keyword>
<dbReference type="UniPathway" id="UPA00945">
    <property type="reaction ID" value="UER00908"/>
</dbReference>
<dbReference type="GO" id="GO:0005759">
    <property type="term" value="C:mitochondrial matrix"/>
    <property type="evidence" value="ECO:0007669"/>
    <property type="project" value="UniProtKB-SubCell"/>
</dbReference>
<comment type="cofactor">
    <cofactor evidence="1">
        <name>biotin</name>
        <dbReference type="ChEBI" id="CHEBI:57586"/>
    </cofactor>
</comment>
<dbReference type="Gene3D" id="3.30.700.30">
    <property type="match status" value="1"/>
</dbReference>
<evidence type="ECO:0000256" key="15">
    <source>
        <dbReference type="ARBA" id="ARBA00023267"/>
    </source>
</evidence>
<evidence type="ECO:0000313" key="23">
    <source>
        <dbReference type="EMBL" id="KAF0304299.1"/>
    </source>
</evidence>
<dbReference type="PROSITE" id="PS00188">
    <property type="entry name" value="BIOTIN"/>
    <property type="match status" value="1"/>
</dbReference>
<dbReference type="InterPro" id="IPR011053">
    <property type="entry name" value="Single_hybrid_motif"/>
</dbReference>
<dbReference type="GO" id="GO:0046872">
    <property type="term" value="F:metal ion binding"/>
    <property type="evidence" value="ECO:0007669"/>
    <property type="project" value="UniProtKB-KW"/>
</dbReference>
<gene>
    <name evidence="23" type="primary">Pcca_0</name>
    <name evidence="23" type="ORF">FJT64_002780</name>
</gene>
<dbReference type="AlphaFoldDB" id="A0A6A4WGD3"/>
<dbReference type="InterPro" id="IPR005479">
    <property type="entry name" value="CPAse_ATP-bd"/>
</dbReference>
<dbReference type="GO" id="GO:0016042">
    <property type="term" value="P:lipid catabolic process"/>
    <property type="evidence" value="ECO:0007669"/>
    <property type="project" value="UniProtKB-KW"/>
</dbReference>
<evidence type="ECO:0000256" key="14">
    <source>
        <dbReference type="ARBA" id="ARBA00023211"/>
    </source>
</evidence>
<dbReference type="SUPFAM" id="SSF51230">
    <property type="entry name" value="Single hybrid motif"/>
    <property type="match status" value="1"/>
</dbReference>
<dbReference type="EMBL" id="VIIS01000858">
    <property type="protein sequence ID" value="KAF0304299.1"/>
    <property type="molecule type" value="Genomic_DNA"/>
</dbReference>
<dbReference type="PROSITE" id="PS00866">
    <property type="entry name" value="CPSASE_1"/>
    <property type="match status" value="1"/>
</dbReference>
<dbReference type="Pfam" id="PF00364">
    <property type="entry name" value="Biotin_lipoyl"/>
    <property type="match status" value="1"/>
</dbReference>
<protein>
    <recommendedName>
        <fullName evidence="5">Propionyl-CoA carboxylase alpha chain, mitochondrial</fullName>
        <ecNumber evidence="4">6.4.1.3</ecNumber>
    </recommendedName>
    <alternativeName>
        <fullName evidence="16">Propanoyl-CoA:carbon dioxide ligase subunit alpha</fullName>
    </alternativeName>
</protein>
<keyword evidence="24" id="KW-1185">Reference proteome</keyword>
<keyword evidence="9 19" id="KW-0067">ATP-binding</keyword>
<proteinExistence type="predicted"/>
<feature type="domain" description="Lipoyl-binding" evidence="20">
    <location>
        <begin position="468"/>
        <end position="543"/>
    </location>
</feature>
<evidence type="ECO:0000256" key="5">
    <source>
        <dbReference type="ARBA" id="ARBA00018058"/>
    </source>
</evidence>
<dbReference type="Proteomes" id="UP000440578">
    <property type="component" value="Unassembled WGS sequence"/>
</dbReference>
<dbReference type="PANTHER" id="PTHR18866:SF33">
    <property type="entry name" value="METHYLCROTONOYL-COA CARBOXYLASE SUBUNIT ALPHA, MITOCHONDRIAL-RELATED"/>
    <property type="match status" value="1"/>
</dbReference>
<dbReference type="InterPro" id="IPR001882">
    <property type="entry name" value="Biotin_BS"/>
</dbReference>
<keyword evidence="6" id="KW-0436">Ligase</keyword>
<dbReference type="PROSITE" id="PS50979">
    <property type="entry name" value="BC"/>
    <property type="match status" value="1"/>
</dbReference>
<dbReference type="EC" id="6.4.1.3" evidence="4"/>
<keyword evidence="15" id="KW-0092">Biotin</keyword>
<evidence type="ECO:0000256" key="13">
    <source>
        <dbReference type="ARBA" id="ARBA00023098"/>
    </source>
</evidence>
<accession>A0A6A4WGD3</accession>
<dbReference type="InterPro" id="IPR011054">
    <property type="entry name" value="Rudment_hybrid_motif"/>
</dbReference>
<evidence type="ECO:0000256" key="11">
    <source>
        <dbReference type="ARBA" id="ARBA00022946"/>
    </source>
</evidence>